<dbReference type="Gene3D" id="1.10.260.40">
    <property type="entry name" value="lambda repressor-like DNA-binding domains"/>
    <property type="match status" value="1"/>
</dbReference>
<dbReference type="InterPro" id="IPR010982">
    <property type="entry name" value="Lambda_DNA-bd_dom_sf"/>
</dbReference>
<protein>
    <recommendedName>
        <fullName evidence="2">HTH cro/C1-type domain-containing protein</fullName>
    </recommendedName>
</protein>
<dbReference type="Pfam" id="PF01381">
    <property type="entry name" value="HTH_3"/>
    <property type="match status" value="1"/>
</dbReference>
<evidence type="ECO:0000313" key="3">
    <source>
        <dbReference type="EMBL" id="RAK68081.1"/>
    </source>
</evidence>
<evidence type="ECO:0000256" key="1">
    <source>
        <dbReference type="ARBA" id="ARBA00023125"/>
    </source>
</evidence>
<accession>A0A328BNQ1</accession>
<reference evidence="4" key="1">
    <citation type="submission" date="2018-05" db="EMBL/GenBank/DDBJ databases">
        <authorList>
            <person name="Nie L."/>
        </authorList>
    </citation>
    <scope>NUCLEOTIDE SEQUENCE [LARGE SCALE GENOMIC DNA]</scope>
    <source>
        <strain evidence="4">NL</strain>
    </source>
</reference>
<dbReference type="GO" id="GO:0003677">
    <property type="term" value="F:DNA binding"/>
    <property type="evidence" value="ECO:0007669"/>
    <property type="project" value="UniProtKB-KW"/>
</dbReference>
<dbReference type="SUPFAM" id="SSF47413">
    <property type="entry name" value="lambda repressor-like DNA-binding domains"/>
    <property type="match status" value="1"/>
</dbReference>
<gene>
    <name evidence="3" type="ORF">DLM85_08560</name>
</gene>
<keyword evidence="1" id="KW-0238">DNA-binding</keyword>
<dbReference type="GO" id="GO:0003700">
    <property type="term" value="F:DNA-binding transcription factor activity"/>
    <property type="evidence" value="ECO:0007669"/>
    <property type="project" value="TreeGrafter"/>
</dbReference>
<dbReference type="Proteomes" id="UP000248553">
    <property type="component" value="Unassembled WGS sequence"/>
</dbReference>
<dbReference type="SMART" id="SM00530">
    <property type="entry name" value="HTH_XRE"/>
    <property type="match status" value="1"/>
</dbReference>
<evidence type="ECO:0000313" key="4">
    <source>
        <dbReference type="Proteomes" id="UP000248553"/>
    </source>
</evidence>
<sequence length="114" mass="13109">MHPAWQEWKRKPNKDRWTRQFGCIYEATPFHLSVKLAPVKNPTGVAAFGTHLRRLREARAYSQQALADQADVAKATIQRIENAQFAVTIDVLISLARALHMPLRELMDYPNPEE</sequence>
<evidence type="ECO:0000259" key="2">
    <source>
        <dbReference type="PROSITE" id="PS50943"/>
    </source>
</evidence>
<dbReference type="InterPro" id="IPR050807">
    <property type="entry name" value="TransReg_Diox_bact_type"/>
</dbReference>
<dbReference type="PROSITE" id="PS50943">
    <property type="entry name" value="HTH_CROC1"/>
    <property type="match status" value="1"/>
</dbReference>
<dbReference type="InterPro" id="IPR001387">
    <property type="entry name" value="Cro/C1-type_HTH"/>
</dbReference>
<organism evidence="3 4">
    <name type="scientific">Hymenobacter edaphi</name>
    <dbReference type="NCBI Taxonomy" id="2211146"/>
    <lineage>
        <taxon>Bacteria</taxon>
        <taxon>Pseudomonadati</taxon>
        <taxon>Bacteroidota</taxon>
        <taxon>Cytophagia</taxon>
        <taxon>Cytophagales</taxon>
        <taxon>Hymenobacteraceae</taxon>
        <taxon>Hymenobacter</taxon>
    </lineage>
</organism>
<name>A0A328BNQ1_9BACT</name>
<dbReference type="PANTHER" id="PTHR46797">
    <property type="entry name" value="HTH-TYPE TRANSCRIPTIONAL REGULATOR"/>
    <property type="match status" value="1"/>
</dbReference>
<dbReference type="AlphaFoldDB" id="A0A328BNQ1"/>
<keyword evidence="4" id="KW-1185">Reference proteome</keyword>
<proteinExistence type="predicted"/>
<dbReference type="CDD" id="cd00093">
    <property type="entry name" value="HTH_XRE"/>
    <property type="match status" value="1"/>
</dbReference>
<dbReference type="PANTHER" id="PTHR46797:SF1">
    <property type="entry name" value="METHYLPHOSPHONATE SYNTHASE"/>
    <property type="match status" value="1"/>
</dbReference>
<dbReference type="GO" id="GO:0005829">
    <property type="term" value="C:cytosol"/>
    <property type="evidence" value="ECO:0007669"/>
    <property type="project" value="TreeGrafter"/>
</dbReference>
<dbReference type="EMBL" id="QHKM01000002">
    <property type="protein sequence ID" value="RAK68081.1"/>
    <property type="molecule type" value="Genomic_DNA"/>
</dbReference>
<dbReference type="OrthoDB" id="680346at2"/>
<feature type="domain" description="HTH cro/C1-type" evidence="2">
    <location>
        <begin position="52"/>
        <end position="106"/>
    </location>
</feature>
<comment type="caution">
    <text evidence="3">The sequence shown here is derived from an EMBL/GenBank/DDBJ whole genome shotgun (WGS) entry which is preliminary data.</text>
</comment>